<dbReference type="EMBL" id="JAAGYR010000014">
    <property type="protein sequence ID" value="NEN76218.1"/>
    <property type="molecule type" value="Genomic_DNA"/>
</dbReference>
<dbReference type="Pfam" id="PF08906">
    <property type="entry name" value="T6SS_Tdi1_C"/>
    <property type="match status" value="1"/>
</dbReference>
<feature type="domain" description="T6SS immunity protein Tdi1 C-terminal" evidence="2">
    <location>
        <begin position="141"/>
        <end position="196"/>
    </location>
</feature>
<comment type="caution">
    <text evidence="3">The sequence shown here is derived from an EMBL/GenBank/DDBJ whole genome shotgun (WGS) entry which is preliminary data.</text>
</comment>
<keyword evidence="4" id="KW-1185">Reference proteome</keyword>
<dbReference type="InterPro" id="IPR014983">
    <property type="entry name" value="GAD-rel"/>
</dbReference>
<reference evidence="3 4" key="1">
    <citation type="submission" date="2020-02" db="EMBL/GenBank/DDBJ databases">
        <title>Pelistega sp. NLN82 were isolated from wild rodents of the Hainan Island.</title>
        <authorList>
            <person name="Niu N."/>
            <person name="Zhou J."/>
        </authorList>
    </citation>
    <scope>NUCLEOTIDE SEQUENCE [LARGE SCALE GENOMIC DNA]</scope>
    <source>
        <strain evidence="3 4">NLN82</strain>
    </source>
</reference>
<proteinExistence type="predicted"/>
<evidence type="ECO:0000313" key="4">
    <source>
        <dbReference type="Proteomes" id="UP000477651"/>
    </source>
</evidence>
<protein>
    <submittedName>
        <fullName evidence="3">DUF1851 domain-containing protein</fullName>
    </submittedName>
</protein>
<name>A0A6L9Y8Q2_9BURK</name>
<gene>
    <name evidence="3" type="ORF">F9B74_07770</name>
</gene>
<accession>A0A6L9Y8Q2</accession>
<dbReference type="Pfam" id="PF08887">
    <property type="entry name" value="GAD-like"/>
    <property type="match status" value="1"/>
</dbReference>
<dbReference type="RefSeq" id="WP_163764687.1">
    <property type="nucleotide sequence ID" value="NZ_JAAGYR010000014.1"/>
</dbReference>
<organism evidence="3 4">
    <name type="scientific">Pelistega ratti</name>
    <dbReference type="NCBI Taxonomy" id="2652177"/>
    <lineage>
        <taxon>Bacteria</taxon>
        <taxon>Pseudomonadati</taxon>
        <taxon>Pseudomonadota</taxon>
        <taxon>Betaproteobacteria</taxon>
        <taxon>Burkholderiales</taxon>
        <taxon>Alcaligenaceae</taxon>
        <taxon>Pelistega</taxon>
    </lineage>
</organism>
<dbReference type="AlphaFoldDB" id="A0A6L9Y8Q2"/>
<evidence type="ECO:0000313" key="3">
    <source>
        <dbReference type="EMBL" id="NEN76218.1"/>
    </source>
</evidence>
<dbReference type="InterPro" id="IPR015002">
    <property type="entry name" value="T6SS_Tdi1_C"/>
</dbReference>
<dbReference type="Proteomes" id="UP000477651">
    <property type="component" value="Unassembled WGS sequence"/>
</dbReference>
<evidence type="ECO:0000259" key="1">
    <source>
        <dbReference type="Pfam" id="PF08887"/>
    </source>
</evidence>
<sequence length="214" mass="25015">MDYRTVDEIDYFFKKFGEITYSEPVDTELIEKYTGILPEWFIDYWKKYGFFSVMDGLYWAVNPEEYQDILKTWLPEEQAENCYVLARSGWGELVVWQPEYGDKYEIDPLNGWVFQENINPLLEAGYANKAAESVFTGAKVEHLSADLFKECVQAYGPLKENEMFTFVPPLFIGGEKIFKNVKKVDLFIQMDILAQLAEPKIIDINDLRKMAFGR</sequence>
<evidence type="ECO:0000259" key="2">
    <source>
        <dbReference type="Pfam" id="PF08906"/>
    </source>
</evidence>
<feature type="domain" description="GAD-related" evidence="1">
    <location>
        <begin position="9"/>
        <end position="107"/>
    </location>
</feature>